<dbReference type="Proteomes" id="UP000297814">
    <property type="component" value="Unassembled WGS sequence"/>
</dbReference>
<feature type="signal peptide" evidence="2">
    <location>
        <begin position="1"/>
        <end position="24"/>
    </location>
</feature>
<evidence type="ECO:0000256" key="2">
    <source>
        <dbReference type="SAM" id="SignalP"/>
    </source>
</evidence>
<reference evidence="3 4" key="1">
    <citation type="submission" date="2017-12" db="EMBL/GenBank/DDBJ databases">
        <title>Comparative genomics of Botrytis spp.</title>
        <authorList>
            <person name="Valero-Jimenez C.A."/>
            <person name="Tapia P."/>
            <person name="Veloso J."/>
            <person name="Silva-Moreno E."/>
            <person name="Staats M."/>
            <person name="Valdes J.H."/>
            <person name="Van Kan J.A.L."/>
        </authorList>
    </citation>
    <scope>NUCLEOTIDE SEQUENCE [LARGE SCALE GENOMIC DNA]</scope>
    <source>
        <strain evidence="3 4">Bh0001</strain>
    </source>
</reference>
<proteinExistence type="predicted"/>
<evidence type="ECO:0008006" key="5">
    <source>
        <dbReference type="Google" id="ProtNLM"/>
    </source>
</evidence>
<dbReference type="InterPro" id="IPR024079">
    <property type="entry name" value="MetalloPept_cat_dom_sf"/>
</dbReference>
<evidence type="ECO:0000256" key="1">
    <source>
        <dbReference type="SAM" id="MobiDB-lite"/>
    </source>
</evidence>
<feature type="chain" id="PRO_5021497418" description="Lysine-specific metallo-endopeptidase domain-containing protein" evidence="2">
    <location>
        <begin position="25"/>
        <end position="791"/>
    </location>
</feature>
<organism evidence="3 4">
    <name type="scientific">Botrytis hyacinthi</name>
    <dbReference type="NCBI Taxonomy" id="278943"/>
    <lineage>
        <taxon>Eukaryota</taxon>
        <taxon>Fungi</taxon>
        <taxon>Dikarya</taxon>
        <taxon>Ascomycota</taxon>
        <taxon>Pezizomycotina</taxon>
        <taxon>Leotiomycetes</taxon>
        <taxon>Helotiales</taxon>
        <taxon>Sclerotiniaceae</taxon>
        <taxon>Botrytis</taxon>
    </lineage>
</organism>
<evidence type="ECO:0000313" key="4">
    <source>
        <dbReference type="Proteomes" id="UP000297814"/>
    </source>
</evidence>
<comment type="caution">
    <text evidence="3">The sequence shown here is derived from an EMBL/GenBank/DDBJ whole genome shotgun (WGS) entry which is preliminary data.</text>
</comment>
<gene>
    <name evidence="3" type="ORF">BHYA_0112g00390</name>
</gene>
<evidence type="ECO:0000313" key="3">
    <source>
        <dbReference type="EMBL" id="TGO36900.1"/>
    </source>
</evidence>
<dbReference type="SUPFAM" id="SSF55486">
    <property type="entry name" value="Metalloproteases ('zincins'), catalytic domain"/>
    <property type="match status" value="1"/>
</dbReference>
<accession>A0A4Z1GNR3</accession>
<dbReference type="EMBL" id="PQXK01000112">
    <property type="protein sequence ID" value="TGO36900.1"/>
    <property type="molecule type" value="Genomic_DNA"/>
</dbReference>
<dbReference type="Gene3D" id="3.40.390.10">
    <property type="entry name" value="Collagenase (Catalytic Domain)"/>
    <property type="match status" value="1"/>
</dbReference>
<feature type="region of interest" description="Disordered" evidence="1">
    <location>
        <begin position="328"/>
        <end position="347"/>
    </location>
</feature>
<name>A0A4Z1GNR3_9HELO</name>
<keyword evidence="2" id="KW-0732">Signal</keyword>
<dbReference type="GO" id="GO:0008237">
    <property type="term" value="F:metallopeptidase activity"/>
    <property type="evidence" value="ECO:0007669"/>
    <property type="project" value="InterPro"/>
</dbReference>
<protein>
    <recommendedName>
        <fullName evidence="5">Lysine-specific metallo-endopeptidase domain-containing protein</fullName>
    </recommendedName>
</protein>
<sequence>MYSFSFSVTLLFAYLAWLAGPVTAHGDKDHDNEYEHSYHTINPTGAWEYRKRETYLFPRQYTIGPSCSFRDQNLINAELTVAASMASYAQANLDSTTGALYTSAFIPSDLISGANIITQLANEYGNVATMKDGSDYQFTVTCDDTSRYCTDGYYAYMSDTSRNSGTMNLCSAWFDITGTPAANLENIQNLVSTADIISGCTAASPRYNTLDDVWWGRGQTLLHEWTHTRYFTGGSSKTLDFAYGIQGCLNLAAGSHSISGERAWRNEKNGRVPRCPSNEDPAKPGICDPYLSIDNADTLSIIAGGLWYSDKARCNRVLSIGRVAVAPPTRKHKGKRQGASNDENEVALDPPYYGDDLASLSCEKFDPIGCCRGCANITKTSLSVSDISTSSIPLYTITSASTSQTPTSSNSLPSITGVLPCLMHEDPDAGTPPICQCSNGVNVPAVTSTNTAGKTGKYCPWTTLPTQAMTTTKPSAPPTTVAPYQFTYTDPYGKIELCQSSSVTHLAGYTLTECKGSTAVLYNPPTASIEMGSSKVNVGTSMTGEVLFTSVSNALTSLCPTPTSSGAWTSCQTGTIELGDATWLNDNSREDGKVTIKVTDAQYNTTDYLDMFIHMIASTANATATGDNCKLLEWEEITWKKRDANPSNGQQEPTMERGGAHFCNMNGFLDTQFYDGIQETAKMWFETEFGFDLGELGNFDCASSVNLVGEVLGNIFDAVFPEFIWLIETGVKLGEIACEAAETFNPTRLLLRGSEISIADEKLEKAWAKEIKKERMLPMPEHKKRELGLIE</sequence>
<dbReference type="AlphaFoldDB" id="A0A4Z1GNR3"/>
<keyword evidence="4" id="KW-1185">Reference proteome</keyword>